<dbReference type="EMBL" id="JAHWGI010000085">
    <property type="protein sequence ID" value="KAK3909248.1"/>
    <property type="molecule type" value="Genomic_DNA"/>
</dbReference>
<comment type="caution">
    <text evidence="1">The sequence shown here is derived from an EMBL/GenBank/DDBJ whole genome shotgun (WGS) entry which is preliminary data.</text>
</comment>
<reference evidence="1" key="1">
    <citation type="submission" date="2021-07" db="EMBL/GenBank/DDBJ databases">
        <authorList>
            <person name="Catto M.A."/>
            <person name="Jacobson A."/>
            <person name="Kennedy G."/>
            <person name="Labadie P."/>
            <person name="Hunt B.G."/>
            <person name="Srinivasan R."/>
        </authorList>
    </citation>
    <scope>NUCLEOTIDE SEQUENCE</scope>
    <source>
        <strain evidence="1">PL_HMW_Pooled</strain>
        <tissue evidence="1">Head</tissue>
    </source>
</reference>
<protein>
    <submittedName>
        <fullName evidence="1">UPF0070 protein</fullName>
    </submittedName>
</protein>
<proteinExistence type="predicted"/>
<evidence type="ECO:0000313" key="1">
    <source>
        <dbReference type="EMBL" id="KAK3909248.1"/>
    </source>
</evidence>
<accession>A0AAE1GUR5</accession>
<dbReference type="AlphaFoldDB" id="A0AAE1GUR5"/>
<keyword evidence="2" id="KW-1185">Reference proteome</keyword>
<reference evidence="1" key="2">
    <citation type="journal article" date="2023" name="BMC Genomics">
        <title>Pest status, molecular evolution, and epigenetic factors derived from the genome assembly of Frankliniella fusca, a thysanopteran phytovirus vector.</title>
        <authorList>
            <person name="Catto M.A."/>
            <person name="Labadie P.E."/>
            <person name="Jacobson A.L."/>
            <person name="Kennedy G.G."/>
            <person name="Srinivasan R."/>
            <person name="Hunt B.G."/>
        </authorList>
    </citation>
    <scope>NUCLEOTIDE SEQUENCE</scope>
    <source>
        <strain evidence="1">PL_HMW_Pooled</strain>
    </source>
</reference>
<name>A0AAE1GUR5_9NEOP</name>
<dbReference type="Proteomes" id="UP001219518">
    <property type="component" value="Unassembled WGS sequence"/>
</dbReference>
<evidence type="ECO:0000313" key="2">
    <source>
        <dbReference type="Proteomes" id="UP001219518"/>
    </source>
</evidence>
<sequence length="84" mass="9396">MPNQLFFNGNSNCSFKSQYHGFKNKSANASGSFYFAEKSISRKTLHWGSYLGLACWHAQGPLVEMKLCHIERIASSCTSDFPAL</sequence>
<organism evidence="1 2">
    <name type="scientific">Frankliniella fusca</name>
    <dbReference type="NCBI Taxonomy" id="407009"/>
    <lineage>
        <taxon>Eukaryota</taxon>
        <taxon>Metazoa</taxon>
        <taxon>Ecdysozoa</taxon>
        <taxon>Arthropoda</taxon>
        <taxon>Hexapoda</taxon>
        <taxon>Insecta</taxon>
        <taxon>Pterygota</taxon>
        <taxon>Neoptera</taxon>
        <taxon>Paraneoptera</taxon>
        <taxon>Thysanoptera</taxon>
        <taxon>Terebrantia</taxon>
        <taxon>Thripoidea</taxon>
        <taxon>Thripidae</taxon>
        <taxon>Frankliniella</taxon>
    </lineage>
</organism>
<gene>
    <name evidence="1" type="ORF">KUF71_003847</name>
</gene>